<dbReference type="Proteomes" id="UP000263993">
    <property type="component" value="Unassembled WGS sequence"/>
</dbReference>
<sequence length="243" mass="26707">MIFTFSRTALLALLLMTGTGAAYGDDLADFNAAVERAASHNRVADGYLRTGNTDLASLELDRLRESWAALTQRFGGKRPEPFKDGTLYTTTLLKISTGLVAADMMLQTGRMDAARAALDGMRRDLYDLRKSAGIVVLADCIRDANAIADAIMVYNDRNLNWDNSDTARGLSARSAEYLKTLDRCNSIAAPDVRNSPEFRRLVDGARAGLGLIPKAIETRDSNLVHRVLIELRSFDNLLAFRFG</sequence>
<name>A0A371BDD9_9BRAD</name>
<keyword evidence="3" id="KW-1185">Reference proteome</keyword>
<protein>
    <submittedName>
        <fullName evidence="2">Uncharacterized protein</fullName>
    </submittedName>
</protein>
<dbReference type="AlphaFoldDB" id="A0A371BDD9"/>
<evidence type="ECO:0000313" key="2">
    <source>
        <dbReference type="EMBL" id="RDV05609.1"/>
    </source>
</evidence>
<organism evidence="2 3">
    <name type="scientific">Undibacter mobilis</name>
    <dbReference type="NCBI Taxonomy" id="2292256"/>
    <lineage>
        <taxon>Bacteria</taxon>
        <taxon>Pseudomonadati</taxon>
        <taxon>Pseudomonadota</taxon>
        <taxon>Alphaproteobacteria</taxon>
        <taxon>Hyphomicrobiales</taxon>
        <taxon>Nitrobacteraceae</taxon>
        <taxon>Undibacter</taxon>
    </lineage>
</organism>
<dbReference type="EMBL" id="QRGO01000001">
    <property type="protein sequence ID" value="RDV05609.1"/>
    <property type="molecule type" value="Genomic_DNA"/>
</dbReference>
<dbReference type="RefSeq" id="WP_115517634.1">
    <property type="nucleotide sequence ID" value="NZ_QRGO01000001.1"/>
</dbReference>
<evidence type="ECO:0000256" key="1">
    <source>
        <dbReference type="SAM" id="SignalP"/>
    </source>
</evidence>
<evidence type="ECO:0000313" key="3">
    <source>
        <dbReference type="Proteomes" id="UP000263993"/>
    </source>
</evidence>
<feature type="signal peptide" evidence="1">
    <location>
        <begin position="1"/>
        <end position="24"/>
    </location>
</feature>
<dbReference type="OrthoDB" id="7959519at2"/>
<keyword evidence="1" id="KW-0732">Signal</keyword>
<comment type="caution">
    <text evidence="2">The sequence shown here is derived from an EMBL/GenBank/DDBJ whole genome shotgun (WGS) entry which is preliminary data.</text>
</comment>
<proteinExistence type="predicted"/>
<gene>
    <name evidence="2" type="ORF">DXH78_14130</name>
</gene>
<accession>A0A371BDD9</accession>
<feature type="chain" id="PRO_5017027732" evidence="1">
    <location>
        <begin position="25"/>
        <end position="243"/>
    </location>
</feature>
<reference evidence="3" key="1">
    <citation type="submission" date="2018-08" db="EMBL/GenBank/DDBJ databases">
        <authorList>
            <person name="Kim S.-J."/>
            <person name="Jung G.-Y."/>
        </authorList>
    </citation>
    <scope>NUCLEOTIDE SEQUENCE [LARGE SCALE GENOMIC DNA]</scope>
    <source>
        <strain evidence="3">GY_H</strain>
    </source>
</reference>